<accession>A0A8X6PQR4</accession>
<dbReference type="AlphaFoldDB" id="A0A8X6PQR4"/>
<keyword evidence="4" id="KW-1185">Reference proteome</keyword>
<protein>
    <submittedName>
        <fullName evidence="3">Uncharacterized protein</fullName>
    </submittedName>
</protein>
<keyword evidence="1" id="KW-0472">Membrane</keyword>
<keyword evidence="1" id="KW-0812">Transmembrane</keyword>
<proteinExistence type="predicted"/>
<dbReference type="Proteomes" id="UP000887013">
    <property type="component" value="Unassembled WGS sequence"/>
</dbReference>
<sequence length="145" mass="16256">MIGLIIYSDNGCFENLSDNGCFENLSDNGCFENLSDNGCFENLSDNGCFENSFLIMVVLIIPFQTGVNMALWEKKKSHFDSKFSLAVTSCLENLLPLPTEPRGSRAGSPYDPEECQYSSSSPIYKAVKFRDDENCWDDDVSFKLV</sequence>
<reference evidence="3" key="1">
    <citation type="submission" date="2020-08" db="EMBL/GenBank/DDBJ databases">
        <title>Multicomponent nature underlies the extraordinary mechanical properties of spider dragline silk.</title>
        <authorList>
            <person name="Kono N."/>
            <person name="Nakamura H."/>
            <person name="Mori M."/>
            <person name="Yoshida Y."/>
            <person name="Ohtoshi R."/>
            <person name="Malay A.D."/>
            <person name="Moran D.A.P."/>
            <person name="Tomita M."/>
            <person name="Numata K."/>
            <person name="Arakawa K."/>
        </authorList>
    </citation>
    <scope>NUCLEOTIDE SEQUENCE</scope>
</reference>
<feature type="transmembrane region" description="Helical" evidence="1">
    <location>
        <begin position="53"/>
        <end position="72"/>
    </location>
</feature>
<gene>
    <name evidence="2" type="ORF">NPIL_52311</name>
    <name evidence="3" type="ORF">NPIL_590701</name>
</gene>
<evidence type="ECO:0000313" key="4">
    <source>
        <dbReference type="Proteomes" id="UP000887013"/>
    </source>
</evidence>
<organism evidence="3 4">
    <name type="scientific">Nephila pilipes</name>
    <name type="common">Giant wood spider</name>
    <name type="synonym">Nephila maculata</name>
    <dbReference type="NCBI Taxonomy" id="299642"/>
    <lineage>
        <taxon>Eukaryota</taxon>
        <taxon>Metazoa</taxon>
        <taxon>Ecdysozoa</taxon>
        <taxon>Arthropoda</taxon>
        <taxon>Chelicerata</taxon>
        <taxon>Arachnida</taxon>
        <taxon>Araneae</taxon>
        <taxon>Araneomorphae</taxon>
        <taxon>Entelegynae</taxon>
        <taxon>Araneoidea</taxon>
        <taxon>Nephilidae</taxon>
        <taxon>Nephila</taxon>
    </lineage>
</organism>
<evidence type="ECO:0000313" key="3">
    <source>
        <dbReference type="EMBL" id="GFT78687.1"/>
    </source>
</evidence>
<comment type="caution">
    <text evidence="3">The sequence shown here is derived from an EMBL/GenBank/DDBJ whole genome shotgun (WGS) entry which is preliminary data.</text>
</comment>
<dbReference type="EMBL" id="BMAW01114212">
    <property type="protein sequence ID" value="GFT60740.1"/>
    <property type="molecule type" value="Genomic_DNA"/>
</dbReference>
<dbReference type="EMBL" id="BMAW01118240">
    <property type="protein sequence ID" value="GFT78687.1"/>
    <property type="molecule type" value="Genomic_DNA"/>
</dbReference>
<evidence type="ECO:0000256" key="1">
    <source>
        <dbReference type="SAM" id="Phobius"/>
    </source>
</evidence>
<name>A0A8X6PQR4_NEPPI</name>
<evidence type="ECO:0000313" key="2">
    <source>
        <dbReference type="EMBL" id="GFT60740.1"/>
    </source>
</evidence>
<keyword evidence="1" id="KW-1133">Transmembrane helix</keyword>